<dbReference type="SUPFAM" id="SSF56300">
    <property type="entry name" value="Metallo-dependent phosphatases"/>
    <property type="match status" value="1"/>
</dbReference>
<keyword evidence="1" id="KW-1185">Reference proteome</keyword>
<evidence type="ECO:0000313" key="2">
    <source>
        <dbReference type="WBParaSite" id="scf7180000421545.g7186"/>
    </source>
</evidence>
<proteinExistence type="predicted"/>
<evidence type="ECO:0000313" key="1">
    <source>
        <dbReference type="Proteomes" id="UP000887560"/>
    </source>
</evidence>
<protein>
    <submittedName>
        <fullName evidence="2">Uncharacterized protein</fullName>
    </submittedName>
</protein>
<dbReference type="Proteomes" id="UP000887560">
    <property type="component" value="Unplaced"/>
</dbReference>
<sequence>MGKADDLIKSEMYSLMEWDVEGKEPPPKQIYSKEAMIVYHPSEITTLCLAAENAFKKHYKDESCVVKIKRLPLYIIGNIHGNWRQLLRIFNVL</sequence>
<reference evidence="2" key="1">
    <citation type="submission" date="2022-11" db="UniProtKB">
        <authorList>
            <consortium name="WormBaseParasite"/>
        </authorList>
    </citation>
    <scope>IDENTIFICATION</scope>
</reference>
<dbReference type="InterPro" id="IPR029052">
    <property type="entry name" value="Metallo-depent_PP-like"/>
</dbReference>
<accession>A0A915NZG6</accession>
<name>A0A915NZG6_9BILA</name>
<dbReference type="AlphaFoldDB" id="A0A915NZG6"/>
<organism evidence="1 2">
    <name type="scientific">Meloidogyne floridensis</name>
    <dbReference type="NCBI Taxonomy" id="298350"/>
    <lineage>
        <taxon>Eukaryota</taxon>
        <taxon>Metazoa</taxon>
        <taxon>Ecdysozoa</taxon>
        <taxon>Nematoda</taxon>
        <taxon>Chromadorea</taxon>
        <taxon>Rhabditida</taxon>
        <taxon>Tylenchina</taxon>
        <taxon>Tylenchomorpha</taxon>
        <taxon>Tylenchoidea</taxon>
        <taxon>Meloidogynidae</taxon>
        <taxon>Meloidogyninae</taxon>
        <taxon>Meloidogyne</taxon>
    </lineage>
</organism>
<dbReference type="WBParaSite" id="scf7180000421545.g7186">
    <property type="protein sequence ID" value="scf7180000421545.g7186"/>
    <property type="gene ID" value="scf7180000421545.g7186"/>
</dbReference>
<dbReference type="Gene3D" id="3.60.21.10">
    <property type="match status" value="1"/>
</dbReference>